<dbReference type="Pfam" id="PF00702">
    <property type="entry name" value="Hydrolase"/>
    <property type="match status" value="1"/>
</dbReference>
<reference evidence="3" key="1">
    <citation type="submission" date="2021-01" db="EMBL/GenBank/DDBJ databases">
        <authorList>
            <person name="Corre E."/>
            <person name="Pelletier E."/>
            <person name="Niang G."/>
            <person name="Scheremetjew M."/>
            <person name="Finn R."/>
            <person name="Kale V."/>
            <person name="Holt S."/>
            <person name="Cochrane G."/>
            <person name="Meng A."/>
            <person name="Brown T."/>
            <person name="Cohen L."/>
        </authorList>
    </citation>
    <scope>NUCLEOTIDE SEQUENCE</scope>
    <source>
        <strain evidence="3">FE7</strain>
    </source>
</reference>
<accession>A0A7S1YMK8</accession>
<protein>
    <submittedName>
        <fullName evidence="3">Uncharacterized protein</fullName>
    </submittedName>
</protein>
<keyword evidence="1" id="KW-0378">Hydrolase</keyword>
<dbReference type="PANTHER" id="PTHR43316">
    <property type="entry name" value="HYDROLASE, HALOACID DELAHOGENASE-RELATED"/>
    <property type="match status" value="1"/>
</dbReference>
<dbReference type="EMBL" id="HBGM01000462">
    <property type="protein sequence ID" value="CAD9313153.1"/>
    <property type="molecule type" value="Transcribed_RNA"/>
</dbReference>
<dbReference type="Gene3D" id="1.20.120.1600">
    <property type="match status" value="1"/>
</dbReference>
<dbReference type="SUPFAM" id="SSF56784">
    <property type="entry name" value="HAD-like"/>
    <property type="match status" value="1"/>
</dbReference>
<evidence type="ECO:0000256" key="2">
    <source>
        <dbReference type="SAM" id="SignalP"/>
    </source>
</evidence>
<sequence length="304" mass="33978">MLLLTVFLAWPSSNVAVQAFTTPAAPTHKRLHLLTFDLDDTIFPIGPVVAEANDAMISRLQTFGYTDANNDEIVAASKRIRNELREVGEALTYTDLRKQSIRREIMRLTDLQHHQVDDSIVEDVFDSWLSTRHASADKHLFSDCVDALEAIQIQHPDAIIGAITNGRGNPLFMPSVKDFFHFCVSGEDEGVFPKRKPDKGIYEAALETFYNLRKEESPDSLNWIHVGDDLANDVGAAAITGAKSIWLSAEEEEESDLPSWSTATKEEMERRAMLNDSAKKYVSSKISSLNELESAVMHILTGER</sequence>
<feature type="signal peptide" evidence="2">
    <location>
        <begin position="1"/>
        <end position="19"/>
    </location>
</feature>
<dbReference type="Gene3D" id="3.40.50.1000">
    <property type="entry name" value="HAD superfamily/HAD-like"/>
    <property type="match status" value="1"/>
</dbReference>
<dbReference type="InterPro" id="IPR051540">
    <property type="entry name" value="S-2-haloacid_dehalogenase"/>
</dbReference>
<evidence type="ECO:0000313" key="3">
    <source>
        <dbReference type="EMBL" id="CAD9313153.1"/>
    </source>
</evidence>
<dbReference type="GO" id="GO:0016787">
    <property type="term" value="F:hydrolase activity"/>
    <property type="evidence" value="ECO:0007669"/>
    <property type="project" value="UniProtKB-KW"/>
</dbReference>
<dbReference type="AlphaFoldDB" id="A0A7S1YMK8"/>
<dbReference type="PANTHER" id="PTHR43316:SF8">
    <property type="entry name" value="HAD FAMILY HYDROLASE"/>
    <property type="match status" value="1"/>
</dbReference>
<gene>
    <name evidence="3" type="ORF">SMAR1039_LOCUS315</name>
</gene>
<organism evidence="3">
    <name type="scientific">Skeletonema marinoi</name>
    <dbReference type="NCBI Taxonomy" id="267567"/>
    <lineage>
        <taxon>Eukaryota</taxon>
        <taxon>Sar</taxon>
        <taxon>Stramenopiles</taxon>
        <taxon>Ochrophyta</taxon>
        <taxon>Bacillariophyta</taxon>
        <taxon>Coscinodiscophyceae</taxon>
        <taxon>Thalassiosirophycidae</taxon>
        <taxon>Thalassiosirales</taxon>
        <taxon>Skeletonemataceae</taxon>
        <taxon>Skeletonema</taxon>
        <taxon>Skeletonema marinoi-dohrnii complex</taxon>
    </lineage>
</organism>
<feature type="chain" id="PRO_5031454101" evidence="2">
    <location>
        <begin position="20"/>
        <end position="304"/>
    </location>
</feature>
<dbReference type="InterPro" id="IPR023214">
    <property type="entry name" value="HAD_sf"/>
</dbReference>
<proteinExistence type="predicted"/>
<dbReference type="InterPro" id="IPR036412">
    <property type="entry name" value="HAD-like_sf"/>
</dbReference>
<keyword evidence="2" id="KW-0732">Signal</keyword>
<name>A0A7S1YMK8_9STRA</name>
<evidence type="ECO:0000256" key="1">
    <source>
        <dbReference type="ARBA" id="ARBA00022801"/>
    </source>
</evidence>